<dbReference type="AlphaFoldDB" id="A0A239PV86"/>
<organism evidence="2 3">
    <name type="scientific">Amphiplicatus metriothermophilus</name>
    <dbReference type="NCBI Taxonomy" id="1519374"/>
    <lineage>
        <taxon>Bacteria</taxon>
        <taxon>Pseudomonadati</taxon>
        <taxon>Pseudomonadota</taxon>
        <taxon>Alphaproteobacteria</taxon>
        <taxon>Parvularculales</taxon>
        <taxon>Parvularculaceae</taxon>
        <taxon>Amphiplicatus</taxon>
    </lineage>
</organism>
<dbReference type="RefSeq" id="WP_200815323.1">
    <property type="nucleotide sequence ID" value="NZ_FZQA01000004.1"/>
</dbReference>
<dbReference type="InterPro" id="IPR023210">
    <property type="entry name" value="NADP_OxRdtase_dom"/>
</dbReference>
<dbReference type="PANTHER" id="PTHR42686">
    <property type="entry name" value="GH17980P-RELATED"/>
    <property type="match status" value="1"/>
</dbReference>
<dbReference type="Gene3D" id="3.20.20.100">
    <property type="entry name" value="NADP-dependent oxidoreductase domain"/>
    <property type="match status" value="1"/>
</dbReference>
<dbReference type="GO" id="GO:0016491">
    <property type="term" value="F:oxidoreductase activity"/>
    <property type="evidence" value="ECO:0007669"/>
    <property type="project" value="InterPro"/>
</dbReference>
<name>A0A239PV86_9PROT</name>
<evidence type="ECO:0000259" key="1">
    <source>
        <dbReference type="Pfam" id="PF00248"/>
    </source>
</evidence>
<dbReference type="EMBL" id="FZQA01000004">
    <property type="protein sequence ID" value="SNT74214.1"/>
    <property type="molecule type" value="Genomic_DNA"/>
</dbReference>
<evidence type="ECO:0000313" key="2">
    <source>
        <dbReference type="EMBL" id="SNT74214.1"/>
    </source>
</evidence>
<keyword evidence="3" id="KW-1185">Reference proteome</keyword>
<dbReference type="Proteomes" id="UP000198346">
    <property type="component" value="Unassembled WGS sequence"/>
</dbReference>
<accession>A0A239PV86</accession>
<dbReference type="InterPro" id="IPR020471">
    <property type="entry name" value="AKR"/>
</dbReference>
<dbReference type="Pfam" id="PF00248">
    <property type="entry name" value="Aldo_ket_red"/>
    <property type="match status" value="1"/>
</dbReference>
<proteinExistence type="predicted"/>
<sequence>MTQAPMQMQSARARIEDGAHEAARERAGARLARLGFGAAPIGNLYREVSDAQARDALEAAWRAGIRLFDTAPHYGFGLSELRLGAFLKGRRREEFSVSTKVGRTLEPIVSSKAAGVRHGFVNARPFEPVFDYSYDGVMRSFEDSLKRLGLDRVDILYAHDLGRRAHGSAHEAHWRAFRKGGWRAMRRLREEGAAGALGLGANEWRACLDALEEFDMEVFLLAGRYTLLEQEPVERFLPACLDRGAAVFVGGVFNSGVLATGPSAVSRYDYQRASEPVRRRVAAIAEIAQAFGVAAPAAALAFPLYHSAVARALVGFASAAEVKDAVVWAGADIPRALWARLREAGLLDSRAPAPDLETA</sequence>
<protein>
    <submittedName>
        <fullName evidence="2">D-threo-aldose 1-dehydrogenase</fullName>
    </submittedName>
</protein>
<dbReference type="InterPro" id="IPR036812">
    <property type="entry name" value="NAD(P)_OxRdtase_dom_sf"/>
</dbReference>
<feature type="domain" description="NADP-dependent oxidoreductase" evidence="1">
    <location>
        <begin position="33"/>
        <end position="326"/>
    </location>
</feature>
<dbReference type="SUPFAM" id="SSF51430">
    <property type="entry name" value="NAD(P)-linked oxidoreductase"/>
    <property type="match status" value="1"/>
</dbReference>
<gene>
    <name evidence="2" type="ORF">SAMN06297382_2124</name>
</gene>
<reference evidence="2 3" key="1">
    <citation type="submission" date="2017-07" db="EMBL/GenBank/DDBJ databases">
        <authorList>
            <person name="Sun Z.S."/>
            <person name="Albrecht U."/>
            <person name="Echele G."/>
            <person name="Lee C.C."/>
        </authorList>
    </citation>
    <scope>NUCLEOTIDE SEQUENCE [LARGE SCALE GENOMIC DNA]</scope>
    <source>
        <strain evidence="2 3">CGMCC 1.12710</strain>
    </source>
</reference>
<dbReference type="PANTHER" id="PTHR42686:SF1">
    <property type="entry name" value="GH17980P-RELATED"/>
    <property type="match status" value="1"/>
</dbReference>
<dbReference type="GO" id="GO:0005829">
    <property type="term" value="C:cytosol"/>
    <property type="evidence" value="ECO:0007669"/>
    <property type="project" value="TreeGrafter"/>
</dbReference>
<evidence type="ECO:0000313" key="3">
    <source>
        <dbReference type="Proteomes" id="UP000198346"/>
    </source>
</evidence>